<organism evidence="1">
    <name type="scientific">Prunus dulcis</name>
    <name type="common">Almond</name>
    <name type="synonym">Amygdalus dulcis</name>
    <dbReference type="NCBI Taxonomy" id="3755"/>
    <lineage>
        <taxon>Eukaryota</taxon>
        <taxon>Viridiplantae</taxon>
        <taxon>Streptophyta</taxon>
        <taxon>Embryophyta</taxon>
        <taxon>Tracheophyta</taxon>
        <taxon>Spermatophyta</taxon>
        <taxon>Magnoliopsida</taxon>
        <taxon>eudicotyledons</taxon>
        <taxon>Gunneridae</taxon>
        <taxon>Pentapetalae</taxon>
        <taxon>rosids</taxon>
        <taxon>fabids</taxon>
        <taxon>Rosales</taxon>
        <taxon>Rosaceae</taxon>
        <taxon>Amygdaloideae</taxon>
        <taxon>Amygdaleae</taxon>
        <taxon>Prunus</taxon>
    </lineage>
</organism>
<dbReference type="EMBL" id="AP020618">
    <property type="protein sequence ID" value="BBN68104.1"/>
    <property type="molecule type" value="Genomic_DNA"/>
</dbReference>
<accession>A0A5H2XLL0</accession>
<reference evidence="1" key="1">
    <citation type="journal article" date="2019" name="Science">
        <title>Mutation of a bHLH transcription factor allowed almond domestication.</title>
        <authorList>
            <person name="Sanchez-Perez R."/>
            <person name="Pavan S."/>
            <person name="Mazzeo R."/>
            <person name="Moldovan C."/>
            <person name="Aiese Cigliano R."/>
            <person name="Del Cueto J."/>
            <person name="Ricciardi F."/>
            <person name="Lotti C."/>
            <person name="Ricciardi L."/>
            <person name="Dicenta F."/>
            <person name="Lopez-Marques R.L."/>
            <person name="Lindberg Moller B."/>
        </authorList>
    </citation>
    <scope>NUCLEOTIDE SEQUENCE</scope>
</reference>
<gene>
    <name evidence="1" type="ORF">Prudu_281S000700</name>
</gene>
<protein>
    <submittedName>
        <fullName evidence="1">Pathogenesis-related thaumatin superfamily protein</fullName>
    </submittedName>
</protein>
<dbReference type="AlphaFoldDB" id="A0A5H2XLL0"/>
<evidence type="ECO:0000313" key="1">
    <source>
        <dbReference type="EMBL" id="BBN68104.1"/>
    </source>
</evidence>
<proteinExistence type="predicted"/>
<sequence>MSKLHGLAAFGAAPSAPQTPQESLVAPRAIVALARLHATVLVQFTSITGGIDLSNQWRTRFL</sequence>
<name>A0A5H2XLL0_PRUDU</name>